<feature type="transmembrane region" description="Helical" evidence="1">
    <location>
        <begin position="58"/>
        <end position="81"/>
    </location>
</feature>
<dbReference type="SUPFAM" id="SSF103473">
    <property type="entry name" value="MFS general substrate transporter"/>
    <property type="match status" value="1"/>
</dbReference>
<keyword evidence="1" id="KW-0812">Transmembrane</keyword>
<name>A0ABV1BBN6_9FIRM</name>
<evidence type="ECO:0000313" key="2">
    <source>
        <dbReference type="EMBL" id="MEQ2370049.1"/>
    </source>
</evidence>
<evidence type="ECO:0008006" key="4">
    <source>
        <dbReference type="Google" id="ProtNLM"/>
    </source>
</evidence>
<dbReference type="RefSeq" id="WP_178644150.1">
    <property type="nucleotide sequence ID" value="NZ_JBBMEJ010000003.1"/>
</dbReference>
<reference evidence="2 3" key="1">
    <citation type="submission" date="2024-03" db="EMBL/GenBank/DDBJ databases">
        <title>Human intestinal bacterial collection.</title>
        <authorList>
            <person name="Pauvert C."/>
            <person name="Hitch T.C.A."/>
            <person name="Clavel T."/>
        </authorList>
    </citation>
    <scope>NUCLEOTIDE SEQUENCE [LARGE SCALE GENOMIC DNA]</scope>
    <source>
        <strain evidence="2 3">CLA-JM-H16</strain>
    </source>
</reference>
<accession>A0ABV1BBN6</accession>
<dbReference type="Proteomes" id="UP001473063">
    <property type="component" value="Unassembled WGS sequence"/>
</dbReference>
<sequence length="102" mass="10904">MERKVKVPAKLALAVVAACLVSFCGLITETAVNIAFPVVMETFGVSTKTVQWLTTGNLLVVAMITPLSALLTVGILLFAVLGMKLNTGMIIGFKTYETKENQ</sequence>
<proteinExistence type="predicted"/>
<evidence type="ECO:0000256" key="1">
    <source>
        <dbReference type="SAM" id="Phobius"/>
    </source>
</evidence>
<keyword evidence="3" id="KW-1185">Reference proteome</keyword>
<comment type="caution">
    <text evidence="2">The sequence shown here is derived from an EMBL/GenBank/DDBJ whole genome shotgun (WGS) entry which is preliminary data.</text>
</comment>
<dbReference type="EMBL" id="JBBMEJ010000003">
    <property type="protein sequence ID" value="MEQ2370049.1"/>
    <property type="molecule type" value="Genomic_DNA"/>
</dbReference>
<keyword evidence="1" id="KW-1133">Transmembrane helix</keyword>
<evidence type="ECO:0000313" key="3">
    <source>
        <dbReference type="Proteomes" id="UP001473063"/>
    </source>
</evidence>
<keyword evidence="1" id="KW-0472">Membrane</keyword>
<protein>
    <recommendedName>
        <fullName evidence="4">MFS transporter</fullName>
    </recommendedName>
</protein>
<feature type="transmembrane region" description="Helical" evidence="1">
    <location>
        <begin position="12"/>
        <end position="38"/>
    </location>
</feature>
<gene>
    <name evidence="2" type="ORF">WMO28_03660</name>
</gene>
<organism evidence="2 3">
    <name type="scientific">Blautia aquisgranensis</name>
    <dbReference type="NCBI Taxonomy" id="3133153"/>
    <lineage>
        <taxon>Bacteria</taxon>
        <taxon>Bacillati</taxon>
        <taxon>Bacillota</taxon>
        <taxon>Clostridia</taxon>
        <taxon>Lachnospirales</taxon>
        <taxon>Lachnospiraceae</taxon>
        <taxon>Blautia</taxon>
    </lineage>
</organism>
<dbReference type="InterPro" id="IPR036259">
    <property type="entry name" value="MFS_trans_sf"/>
</dbReference>